<keyword evidence="3 5" id="KW-0378">Hydrolase</keyword>
<evidence type="ECO:0000313" key="8">
    <source>
        <dbReference type="EMBL" id="MCV9389281.1"/>
    </source>
</evidence>
<accession>A0ABT3D0D5</accession>
<dbReference type="RefSeq" id="WP_264140204.1">
    <property type="nucleotide sequence ID" value="NZ_JAOYOD010000001.1"/>
</dbReference>
<evidence type="ECO:0000313" key="9">
    <source>
        <dbReference type="Proteomes" id="UP001300692"/>
    </source>
</evidence>
<dbReference type="Gene3D" id="3.20.20.70">
    <property type="entry name" value="Aldolase class I"/>
    <property type="match status" value="1"/>
</dbReference>
<dbReference type="PANTHER" id="PTHR11452">
    <property type="entry name" value="ALPHA-GALACTOSIDASE/ALPHA-N-ACETYLGALACTOSAMINIDASE"/>
    <property type="match status" value="1"/>
</dbReference>
<dbReference type="InterPro" id="IPR013785">
    <property type="entry name" value="Aldolase_TIM"/>
</dbReference>
<evidence type="ECO:0000256" key="3">
    <source>
        <dbReference type="ARBA" id="ARBA00022801"/>
    </source>
</evidence>
<dbReference type="InterPro" id="IPR017853">
    <property type="entry name" value="GH"/>
</dbReference>
<evidence type="ECO:0000256" key="6">
    <source>
        <dbReference type="SAM" id="SignalP"/>
    </source>
</evidence>
<keyword evidence="2 6" id="KW-0732">Signal</keyword>
<dbReference type="Pfam" id="PF16499">
    <property type="entry name" value="Melibiase_2"/>
    <property type="match status" value="1"/>
</dbReference>
<dbReference type="CDD" id="cd14792">
    <property type="entry name" value="GH27"/>
    <property type="match status" value="1"/>
</dbReference>
<keyword evidence="9" id="KW-1185">Reference proteome</keyword>
<keyword evidence="5" id="KW-1015">Disulfide bond</keyword>
<protein>
    <recommendedName>
        <fullName evidence="5">Alpha-galactosidase</fullName>
        <ecNumber evidence="5">3.2.1.22</ecNumber>
    </recommendedName>
    <alternativeName>
        <fullName evidence="5">Melibiase</fullName>
    </alternativeName>
</protein>
<sequence length="484" mass="55694">MKKIFMQSMVLLIAIAVFSQCDQANGSEGEAKDEKRGFSINELAPKPPLGWNSFDAWDCRIDESTFKETVDVMYEKLKPFGWEYAVIDYIWWHPNPGHWNTAENHYRRIGHPNIRFKEDGSLLNPDNTRMDEFGRLIPAVERFPSADGGKGFKDVADYVHDKGLKFGIHIMRGVHIGAVNQKLKIKGTEYTMDQIAEPWDTCRWNNHMYGVDATKPGAQEYYNSLFELYAQWGVDYVKVDDIAYPDFHGGEVALIKNAIENCGRPMVLSLSPGEALLGEANFLKDHANMWRISADFWDEWDHLRHSFDLLNSWSAHTGPGSWPDADMIPFGKISIDDRPHGPERMSMFTQNEHYTLMSLWAIARSPMMIGSDLLSTPDSILAFYQNEDVMYVNQYSENGHQARNEGDQIVWVADDQKSNDKFIALFNVSDKVQDVFFDLEWEMIRGKFEVKDLWTNKDIQLVKDRIKVELGPHEGTLLRVSEMK</sequence>
<dbReference type="PRINTS" id="PR00740">
    <property type="entry name" value="GLHYDRLASE27"/>
</dbReference>
<dbReference type="Gene3D" id="2.60.40.1180">
    <property type="entry name" value="Golgi alpha-mannosidase II"/>
    <property type="match status" value="1"/>
</dbReference>
<comment type="caution">
    <text evidence="8">The sequence shown here is derived from an EMBL/GenBank/DDBJ whole genome shotgun (WGS) entry which is preliminary data.</text>
</comment>
<organism evidence="8 9">
    <name type="scientific">Reichenbachiella ulvae</name>
    <dbReference type="NCBI Taxonomy" id="2980104"/>
    <lineage>
        <taxon>Bacteria</taxon>
        <taxon>Pseudomonadati</taxon>
        <taxon>Bacteroidota</taxon>
        <taxon>Cytophagia</taxon>
        <taxon>Cytophagales</taxon>
        <taxon>Reichenbachiellaceae</taxon>
        <taxon>Reichenbachiella</taxon>
    </lineage>
</organism>
<dbReference type="InterPro" id="IPR002241">
    <property type="entry name" value="Glyco_hydro_27"/>
</dbReference>
<evidence type="ECO:0000256" key="4">
    <source>
        <dbReference type="ARBA" id="ARBA00023295"/>
    </source>
</evidence>
<keyword evidence="4 5" id="KW-0326">Glycosidase</keyword>
<evidence type="ECO:0000256" key="2">
    <source>
        <dbReference type="ARBA" id="ARBA00022729"/>
    </source>
</evidence>
<evidence type="ECO:0000256" key="5">
    <source>
        <dbReference type="RuleBase" id="RU361168"/>
    </source>
</evidence>
<dbReference type="Proteomes" id="UP001300692">
    <property type="component" value="Unassembled WGS sequence"/>
</dbReference>
<reference evidence="8 9" key="1">
    <citation type="submission" date="2022-10" db="EMBL/GenBank/DDBJ databases">
        <title>Comparative genomics and taxonomic characterization of three novel marine species of genus Reichenbachiella exhibiting antioxidant and polysaccharide degradation activities.</title>
        <authorList>
            <person name="Muhammad N."/>
            <person name="Lee Y.-J."/>
            <person name="Ko J."/>
            <person name="Kim S.-G."/>
        </authorList>
    </citation>
    <scope>NUCLEOTIDE SEQUENCE [LARGE SCALE GENOMIC DNA]</scope>
    <source>
        <strain evidence="8 9">ABR2-5</strain>
    </source>
</reference>
<comment type="similarity">
    <text evidence="1 5">Belongs to the glycosyl hydrolase 27 family.</text>
</comment>
<feature type="domain" description="Alpha galactosidase C-terminal" evidence="7">
    <location>
        <begin position="405"/>
        <end position="480"/>
    </location>
</feature>
<dbReference type="InterPro" id="IPR013780">
    <property type="entry name" value="Glyco_hydro_b"/>
</dbReference>
<dbReference type="SUPFAM" id="SSF51011">
    <property type="entry name" value="Glycosyl hydrolase domain"/>
    <property type="match status" value="1"/>
</dbReference>
<evidence type="ECO:0000259" key="7">
    <source>
        <dbReference type="Pfam" id="PF17801"/>
    </source>
</evidence>
<feature type="signal peptide" evidence="6">
    <location>
        <begin position="1"/>
        <end position="24"/>
    </location>
</feature>
<comment type="catalytic activity">
    <reaction evidence="5">
        <text>Hydrolysis of terminal, non-reducing alpha-D-galactose residues in alpha-D-galactosides, including galactose oligosaccharides, galactomannans and galactolipids.</text>
        <dbReference type="EC" id="3.2.1.22"/>
    </reaction>
</comment>
<gene>
    <name evidence="8" type="ORF">N7U62_21630</name>
</gene>
<dbReference type="GO" id="GO:0016787">
    <property type="term" value="F:hydrolase activity"/>
    <property type="evidence" value="ECO:0007669"/>
    <property type="project" value="UniProtKB-KW"/>
</dbReference>
<dbReference type="EC" id="3.2.1.22" evidence="5"/>
<dbReference type="SUPFAM" id="SSF51445">
    <property type="entry name" value="(Trans)glycosidases"/>
    <property type="match status" value="1"/>
</dbReference>
<proteinExistence type="inferred from homology"/>
<dbReference type="InterPro" id="IPR041233">
    <property type="entry name" value="Melibiase_C"/>
</dbReference>
<name>A0ABT3D0D5_9BACT</name>
<evidence type="ECO:0000256" key="1">
    <source>
        <dbReference type="ARBA" id="ARBA00009743"/>
    </source>
</evidence>
<dbReference type="PANTHER" id="PTHR11452:SF42">
    <property type="entry name" value="ALPHA-GALACTOSIDASE"/>
    <property type="match status" value="1"/>
</dbReference>
<dbReference type="EMBL" id="JAOYOD010000001">
    <property type="protein sequence ID" value="MCV9389281.1"/>
    <property type="molecule type" value="Genomic_DNA"/>
</dbReference>
<feature type="chain" id="PRO_5047136610" description="Alpha-galactosidase" evidence="6">
    <location>
        <begin position="25"/>
        <end position="484"/>
    </location>
</feature>
<dbReference type="Pfam" id="PF17801">
    <property type="entry name" value="Melibiase_C"/>
    <property type="match status" value="1"/>
</dbReference>